<name>A0A0M2EVN7_9GAMM</name>
<evidence type="ECO:0008006" key="3">
    <source>
        <dbReference type="Google" id="ProtNLM"/>
    </source>
</evidence>
<comment type="caution">
    <text evidence="1">The sequence shown here is derived from an EMBL/GenBank/DDBJ whole genome shotgun (WGS) entry which is preliminary data.</text>
</comment>
<evidence type="ECO:0000313" key="2">
    <source>
        <dbReference type="Proteomes" id="UP000029435"/>
    </source>
</evidence>
<gene>
    <name evidence="1" type="ORF">KU74_21390</name>
</gene>
<dbReference type="RefSeq" id="WP_039318099.1">
    <property type="nucleotide sequence ID" value="NZ_JQOD01000012.1"/>
</dbReference>
<dbReference type="EMBL" id="JQOD01000012">
    <property type="protein sequence ID" value="KGA31359.1"/>
    <property type="molecule type" value="Genomic_DNA"/>
</dbReference>
<dbReference type="Pfam" id="PF06892">
    <property type="entry name" value="Phage_CP76"/>
    <property type="match status" value="1"/>
</dbReference>
<organism evidence="1 2">
    <name type="scientific">Pectobacterium brasiliense</name>
    <dbReference type="NCBI Taxonomy" id="180957"/>
    <lineage>
        <taxon>Bacteria</taxon>
        <taxon>Pseudomonadati</taxon>
        <taxon>Pseudomonadota</taxon>
        <taxon>Gammaproteobacteria</taxon>
        <taxon>Enterobacterales</taxon>
        <taxon>Pectobacteriaceae</taxon>
        <taxon>Pectobacterium</taxon>
    </lineage>
</organism>
<dbReference type="GO" id="GO:0003677">
    <property type="term" value="F:DNA binding"/>
    <property type="evidence" value="ECO:0007669"/>
    <property type="project" value="InterPro"/>
</dbReference>
<dbReference type="OrthoDB" id="6418490at2"/>
<evidence type="ECO:0000313" key="1">
    <source>
        <dbReference type="EMBL" id="KGA31359.1"/>
    </source>
</evidence>
<dbReference type="InterPro" id="IPR009679">
    <property type="entry name" value="Phage_186_CII-like"/>
</dbReference>
<dbReference type="AlphaFoldDB" id="A0A0M2EVN7"/>
<accession>A0A0M2EVN7</accession>
<reference evidence="1 2" key="1">
    <citation type="submission" date="2014-08" db="EMBL/GenBank/DDBJ databases">
        <title>Genome sequences of NCPPB Pectobacterium isolates.</title>
        <authorList>
            <person name="Glover R.H."/>
            <person name="Sapp M."/>
            <person name="Elphinstone J."/>
        </authorList>
    </citation>
    <scope>NUCLEOTIDE SEQUENCE [LARGE SCALE GENOMIC DNA]</scope>
    <source>
        <strain evidence="1 2">LMG 21372</strain>
    </source>
</reference>
<dbReference type="Proteomes" id="UP000029435">
    <property type="component" value="Unassembled WGS sequence"/>
</dbReference>
<protein>
    <recommendedName>
        <fullName evidence="3">Phage regulatory CII family protein</fullName>
    </recommendedName>
</protein>
<sequence length="169" mass="18212">MFDYQISIHPHFDRACQAFVLKHNLAQLAGQVGMNHQTLRNKLNPDQPHKLTCDELMTITDVTEDATLIDGLLAQLNCLPAVPVNEAKAERLTTYVLQATAAVGAVAAESVSDERMTPARRHNVIESINAGVRYLSLVGLTLQTRIQANPALASTVDALSGISASLNIG</sequence>
<proteinExistence type="predicted"/>